<feature type="chain" id="PRO_5022008273" description="TrbI/VirB10 family protein" evidence="1">
    <location>
        <begin position="21"/>
        <end position="216"/>
    </location>
</feature>
<dbReference type="Gene3D" id="2.40.128.260">
    <property type="entry name" value="Type IV secretion system, VirB10/TraB/TrbI"/>
    <property type="match status" value="1"/>
</dbReference>
<evidence type="ECO:0000313" key="3">
    <source>
        <dbReference type="Proteomes" id="UP000317691"/>
    </source>
</evidence>
<feature type="signal peptide" evidence="1">
    <location>
        <begin position="1"/>
        <end position="20"/>
    </location>
</feature>
<comment type="caution">
    <text evidence="2">The sequence shown here is derived from an EMBL/GenBank/DDBJ whole genome shotgun (WGS) entry which is preliminary data.</text>
</comment>
<reference evidence="2 3" key="1">
    <citation type="journal article" date="2019" name="Nat. Microbiol.">
        <title>Mediterranean grassland soil C-N compound turnover is dependent on rainfall and depth, and is mediated by genomically divergent microorganisms.</title>
        <authorList>
            <person name="Diamond S."/>
            <person name="Andeer P.F."/>
            <person name="Li Z."/>
            <person name="Crits-Christoph A."/>
            <person name="Burstein D."/>
            <person name="Anantharaman K."/>
            <person name="Lane K.R."/>
            <person name="Thomas B.C."/>
            <person name="Pan C."/>
            <person name="Northen T.R."/>
            <person name="Banfield J.F."/>
        </authorList>
    </citation>
    <scope>NUCLEOTIDE SEQUENCE [LARGE SCALE GENOMIC DNA]</scope>
    <source>
        <strain evidence="2">WS_9</strain>
    </source>
</reference>
<dbReference type="InterPro" id="IPR042217">
    <property type="entry name" value="T4SS_VirB10/TrbI"/>
</dbReference>
<proteinExistence type="predicted"/>
<organism evidence="2 3">
    <name type="scientific">Eiseniibacteriota bacterium</name>
    <dbReference type="NCBI Taxonomy" id="2212470"/>
    <lineage>
        <taxon>Bacteria</taxon>
        <taxon>Candidatus Eiseniibacteriota</taxon>
    </lineage>
</organism>
<protein>
    <recommendedName>
        <fullName evidence="4">TrbI/VirB10 family protein</fullName>
    </recommendedName>
</protein>
<dbReference type="InterPro" id="IPR006311">
    <property type="entry name" value="TAT_signal"/>
</dbReference>
<dbReference type="PROSITE" id="PS51257">
    <property type="entry name" value="PROKAR_LIPOPROTEIN"/>
    <property type="match status" value="1"/>
</dbReference>
<dbReference type="EMBL" id="VBOZ01000014">
    <property type="protein sequence ID" value="TMQ65246.1"/>
    <property type="molecule type" value="Genomic_DNA"/>
</dbReference>
<evidence type="ECO:0000313" key="2">
    <source>
        <dbReference type="EMBL" id="TMQ65246.1"/>
    </source>
</evidence>
<dbReference type="PROSITE" id="PS51318">
    <property type="entry name" value="TAT"/>
    <property type="match status" value="1"/>
</dbReference>
<dbReference type="Proteomes" id="UP000317691">
    <property type="component" value="Unassembled WGS sequence"/>
</dbReference>
<gene>
    <name evidence="2" type="ORF">E6K79_05645</name>
</gene>
<accession>A0A538TNN5</accession>
<evidence type="ECO:0000256" key="1">
    <source>
        <dbReference type="SAM" id="SignalP"/>
    </source>
</evidence>
<dbReference type="AlphaFoldDB" id="A0A538TNN5"/>
<name>A0A538TNN5_UNCEI</name>
<keyword evidence="1" id="KW-0732">Signal</keyword>
<evidence type="ECO:0008006" key="4">
    <source>
        <dbReference type="Google" id="ProtNLM"/>
    </source>
</evidence>
<sequence>MNLGTRNAAMRRAFVGTALAAVALWAAGCGQQQSATAEKEKSETLTAGTEIVSALQNTIDTGQNKVGDKVSLRTVEDVRVNEVTVVPAGATINGEVTHIDPAGRVAGGAELTLRFTELVTTDGKSYPISATPLRLEGKGDAKKSALQIGGGAVAGGVLGGILGGKGDIGKGAAVGAAVGTGVAVATKGKQIVLPAGQKVKVTLDGPVTIVVKPVAA</sequence>